<keyword evidence="3" id="KW-1003">Cell membrane</keyword>
<evidence type="ECO:0000313" key="10">
    <source>
        <dbReference type="Proteomes" id="UP000261166"/>
    </source>
</evidence>
<dbReference type="SUPFAM" id="SSF161098">
    <property type="entry name" value="MetI-like"/>
    <property type="match status" value="1"/>
</dbReference>
<evidence type="ECO:0000256" key="7">
    <source>
        <dbReference type="RuleBase" id="RU363032"/>
    </source>
</evidence>
<dbReference type="Proteomes" id="UP000261166">
    <property type="component" value="Unassembled WGS sequence"/>
</dbReference>
<dbReference type="Gene3D" id="1.10.3720.10">
    <property type="entry name" value="MetI-like"/>
    <property type="match status" value="1"/>
</dbReference>
<dbReference type="OrthoDB" id="2637002at2"/>
<comment type="caution">
    <text evidence="9">The sequence shown here is derived from an EMBL/GenBank/DDBJ whole genome shotgun (WGS) entry which is preliminary data.</text>
</comment>
<dbReference type="PANTHER" id="PTHR43227">
    <property type="entry name" value="BLL4140 PROTEIN"/>
    <property type="match status" value="1"/>
</dbReference>
<keyword evidence="2 7" id="KW-0813">Transport</keyword>
<feature type="transmembrane region" description="Helical" evidence="7">
    <location>
        <begin position="204"/>
        <end position="226"/>
    </location>
</feature>
<sequence length="297" mass="33758">MRHIRKFWPYYVMVMPGVIYLLAFKYIPMLGSIIAFQDFSVVKGIFGSTWVGIKNFQKLFHYPDFYKILTNTMILGVLKIIIVFPIPVLLSLMLNEVKNQKLKKGVQTIICIPYFLSWVIIGGLIFDMFGVGGLFNNARNALGMDNLLVMQKETWFRPIYVISSIWKEAGWGTVVYLAAISGIDPGIYESASIDGASKFQKMRYITLPLLIPTVMTLFLLNIGSFLELGFEQVYNLYTPMTYSVADIFDTYVYRTGIQQGQYSFATTVGLFQSVVGLILVVTFNKLSNKYSEEGGLW</sequence>
<dbReference type="PROSITE" id="PS50928">
    <property type="entry name" value="ABC_TM1"/>
    <property type="match status" value="1"/>
</dbReference>
<gene>
    <name evidence="9" type="ORF">DWY69_00685</name>
</gene>
<dbReference type="InterPro" id="IPR000515">
    <property type="entry name" value="MetI-like"/>
</dbReference>
<feature type="transmembrane region" description="Helical" evidence="7">
    <location>
        <begin position="114"/>
        <end position="135"/>
    </location>
</feature>
<feature type="transmembrane region" description="Helical" evidence="7">
    <location>
        <begin position="262"/>
        <end position="283"/>
    </location>
</feature>
<evidence type="ECO:0000256" key="6">
    <source>
        <dbReference type="ARBA" id="ARBA00023136"/>
    </source>
</evidence>
<evidence type="ECO:0000256" key="4">
    <source>
        <dbReference type="ARBA" id="ARBA00022692"/>
    </source>
</evidence>
<feature type="transmembrane region" description="Helical" evidence="7">
    <location>
        <begin position="7"/>
        <end position="27"/>
    </location>
</feature>
<dbReference type="PANTHER" id="PTHR43227:SF11">
    <property type="entry name" value="BLL4140 PROTEIN"/>
    <property type="match status" value="1"/>
</dbReference>
<feature type="domain" description="ABC transmembrane type-1" evidence="8">
    <location>
        <begin position="69"/>
        <end position="283"/>
    </location>
</feature>
<evidence type="ECO:0000256" key="1">
    <source>
        <dbReference type="ARBA" id="ARBA00004651"/>
    </source>
</evidence>
<dbReference type="InterPro" id="IPR035906">
    <property type="entry name" value="MetI-like_sf"/>
</dbReference>
<evidence type="ECO:0000256" key="2">
    <source>
        <dbReference type="ARBA" id="ARBA00022448"/>
    </source>
</evidence>
<evidence type="ECO:0000259" key="8">
    <source>
        <dbReference type="PROSITE" id="PS50928"/>
    </source>
</evidence>
<evidence type="ECO:0000256" key="5">
    <source>
        <dbReference type="ARBA" id="ARBA00022989"/>
    </source>
</evidence>
<name>A0A3E3J5Y1_9FIRM</name>
<dbReference type="InterPro" id="IPR050809">
    <property type="entry name" value="UgpAE/MalFG_permease"/>
</dbReference>
<keyword evidence="6 7" id="KW-0472">Membrane</keyword>
<proteinExistence type="inferred from homology"/>
<reference evidence="9 10" key="1">
    <citation type="submission" date="2018-08" db="EMBL/GenBank/DDBJ databases">
        <title>A genome reference for cultivated species of the human gut microbiota.</title>
        <authorList>
            <person name="Zou Y."/>
            <person name="Xue W."/>
            <person name="Luo G."/>
        </authorList>
    </citation>
    <scope>NUCLEOTIDE SEQUENCE [LARGE SCALE GENOMIC DNA]</scope>
    <source>
        <strain evidence="9 10">AF26-4BH</strain>
    </source>
</reference>
<comment type="subcellular location">
    <subcellularLocation>
        <location evidence="1 7">Cell membrane</location>
        <topology evidence="1 7">Multi-pass membrane protein</topology>
    </subcellularLocation>
</comment>
<comment type="similarity">
    <text evidence="7">Belongs to the binding-protein-dependent transport system permease family.</text>
</comment>
<accession>A0A3E3J5Y1</accession>
<dbReference type="EMBL" id="QVLU01000001">
    <property type="protein sequence ID" value="RGE74724.1"/>
    <property type="molecule type" value="Genomic_DNA"/>
</dbReference>
<dbReference type="GO" id="GO:0055085">
    <property type="term" value="P:transmembrane transport"/>
    <property type="evidence" value="ECO:0007669"/>
    <property type="project" value="InterPro"/>
</dbReference>
<evidence type="ECO:0000256" key="3">
    <source>
        <dbReference type="ARBA" id="ARBA00022475"/>
    </source>
</evidence>
<dbReference type="CDD" id="cd06261">
    <property type="entry name" value="TM_PBP2"/>
    <property type="match status" value="1"/>
</dbReference>
<feature type="transmembrane region" description="Helical" evidence="7">
    <location>
        <begin position="74"/>
        <end position="94"/>
    </location>
</feature>
<keyword evidence="5 7" id="KW-1133">Transmembrane helix</keyword>
<organism evidence="9 10">
    <name type="scientific">Eisenbergiella massiliensis</name>
    <dbReference type="NCBI Taxonomy" id="1720294"/>
    <lineage>
        <taxon>Bacteria</taxon>
        <taxon>Bacillati</taxon>
        <taxon>Bacillota</taxon>
        <taxon>Clostridia</taxon>
        <taxon>Lachnospirales</taxon>
        <taxon>Lachnospiraceae</taxon>
        <taxon>Eisenbergiella</taxon>
    </lineage>
</organism>
<evidence type="ECO:0000313" key="9">
    <source>
        <dbReference type="EMBL" id="RGE74724.1"/>
    </source>
</evidence>
<dbReference type="AlphaFoldDB" id="A0A3E3J5Y1"/>
<dbReference type="GO" id="GO:0005886">
    <property type="term" value="C:plasma membrane"/>
    <property type="evidence" value="ECO:0007669"/>
    <property type="project" value="UniProtKB-SubCell"/>
</dbReference>
<protein>
    <submittedName>
        <fullName evidence="9">Sugar ABC transporter permease</fullName>
    </submittedName>
</protein>
<dbReference type="Pfam" id="PF00528">
    <property type="entry name" value="BPD_transp_1"/>
    <property type="match status" value="1"/>
</dbReference>
<keyword evidence="4 7" id="KW-0812">Transmembrane</keyword>